<evidence type="ECO:0000313" key="1">
    <source>
        <dbReference type="EMBL" id="PSN66045.1"/>
    </source>
</evidence>
<dbReference type="Proteomes" id="UP000240883">
    <property type="component" value="Unassembled WGS sequence"/>
</dbReference>
<proteinExistence type="predicted"/>
<sequence>MSRAAGCGHGVTESARPGDLEMSICRPSFAASGGTLLRSPFTLPLVSKKKMSGGVAAWLEAHGSWPKAQGGAPAQRWRTATRRHGDEALSRAPFALVDPANCLGRHRVTRVHLARDPSQIAMGAPSVPQSVFCPCMTAKGALAWPVRSEDAVSCDTGEPLPVNASARGRGHPQAGGEAAAIGGHGLISCHPAAIVAGGRGCWTKSRDVAVEKGCCCSLPRWCFDR</sequence>
<reference evidence="1 2" key="1">
    <citation type="journal article" date="2018" name="Front. Microbiol.">
        <title>Genome-Wide Analysis of Corynespora cassiicola Leaf Fall Disease Putative Effectors.</title>
        <authorList>
            <person name="Lopez D."/>
            <person name="Ribeiro S."/>
            <person name="Label P."/>
            <person name="Fumanal B."/>
            <person name="Venisse J.S."/>
            <person name="Kohler A."/>
            <person name="de Oliveira R.R."/>
            <person name="Labutti K."/>
            <person name="Lipzen A."/>
            <person name="Lail K."/>
            <person name="Bauer D."/>
            <person name="Ohm R.A."/>
            <person name="Barry K.W."/>
            <person name="Spatafora J."/>
            <person name="Grigoriev I.V."/>
            <person name="Martin F.M."/>
            <person name="Pujade-Renaud V."/>
        </authorList>
    </citation>
    <scope>NUCLEOTIDE SEQUENCE [LARGE SCALE GENOMIC DNA]</scope>
    <source>
        <strain evidence="1 2">Philippines</strain>
    </source>
</reference>
<dbReference type="AlphaFoldDB" id="A0A2T2NKT7"/>
<dbReference type="EMBL" id="KZ678136">
    <property type="protein sequence ID" value="PSN66045.1"/>
    <property type="molecule type" value="Genomic_DNA"/>
</dbReference>
<gene>
    <name evidence="1" type="ORF">BS50DRAFT_404727</name>
</gene>
<organism evidence="1 2">
    <name type="scientific">Corynespora cassiicola Philippines</name>
    <dbReference type="NCBI Taxonomy" id="1448308"/>
    <lineage>
        <taxon>Eukaryota</taxon>
        <taxon>Fungi</taxon>
        <taxon>Dikarya</taxon>
        <taxon>Ascomycota</taxon>
        <taxon>Pezizomycotina</taxon>
        <taxon>Dothideomycetes</taxon>
        <taxon>Pleosporomycetidae</taxon>
        <taxon>Pleosporales</taxon>
        <taxon>Corynesporascaceae</taxon>
        <taxon>Corynespora</taxon>
    </lineage>
</organism>
<name>A0A2T2NKT7_CORCC</name>
<accession>A0A2T2NKT7</accession>
<keyword evidence="2" id="KW-1185">Reference proteome</keyword>
<evidence type="ECO:0000313" key="2">
    <source>
        <dbReference type="Proteomes" id="UP000240883"/>
    </source>
</evidence>
<protein>
    <submittedName>
        <fullName evidence="1">Uncharacterized protein</fullName>
    </submittedName>
</protein>